<keyword evidence="1" id="KW-0269">Exonuclease</keyword>
<dbReference type="PANTHER" id="PTHR30231:SF41">
    <property type="entry name" value="DNA POLYMERASE III SUBUNIT EPSILON"/>
    <property type="match status" value="1"/>
</dbReference>
<dbReference type="NCBIfam" id="TIGR00573">
    <property type="entry name" value="dnaq"/>
    <property type="match status" value="1"/>
</dbReference>
<organism evidence="3 4">
    <name type="scientific">Anaeromicropila herbilytica</name>
    <dbReference type="NCBI Taxonomy" id="2785025"/>
    <lineage>
        <taxon>Bacteria</taxon>
        <taxon>Bacillati</taxon>
        <taxon>Bacillota</taxon>
        <taxon>Clostridia</taxon>
        <taxon>Lachnospirales</taxon>
        <taxon>Lachnospiraceae</taxon>
        <taxon>Anaeromicropila</taxon>
    </lineage>
</organism>
<dbReference type="KEGG" id="ahb:bsdtb5_04380"/>
<dbReference type="GO" id="GO:0008408">
    <property type="term" value="F:3'-5' exonuclease activity"/>
    <property type="evidence" value="ECO:0007669"/>
    <property type="project" value="TreeGrafter"/>
</dbReference>
<evidence type="ECO:0000313" key="4">
    <source>
        <dbReference type="Proteomes" id="UP000595897"/>
    </source>
</evidence>
<dbReference type="GO" id="GO:0003887">
    <property type="term" value="F:DNA-directed DNA polymerase activity"/>
    <property type="evidence" value="ECO:0007669"/>
    <property type="project" value="InterPro"/>
</dbReference>
<dbReference type="InterPro" id="IPR012337">
    <property type="entry name" value="RNaseH-like_sf"/>
</dbReference>
<evidence type="ECO:0000256" key="1">
    <source>
        <dbReference type="ARBA" id="ARBA00022839"/>
    </source>
</evidence>
<dbReference type="CDD" id="cd06127">
    <property type="entry name" value="DEDDh"/>
    <property type="match status" value="1"/>
</dbReference>
<dbReference type="SUPFAM" id="SSF53098">
    <property type="entry name" value="Ribonuclease H-like"/>
    <property type="match status" value="1"/>
</dbReference>
<dbReference type="AlphaFoldDB" id="A0A7R7EI28"/>
<dbReference type="GO" id="GO:0005829">
    <property type="term" value="C:cytosol"/>
    <property type="evidence" value="ECO:0007669"/>
    <property type="project" value="TreeGrafter"/>
</dbReference>
<dbReference type="GO" id="GO:0003677">
    <property type="term" value="F:DNA binding"/>
    <property type="evidence" value="ECO:0007669"/>
    <property type="project" value="InterPro"/>
</dbReference>
<gene>
    <name evidence="3" type="ORF">bsdtb5_04380</name>
</gene>
<dbReference type="SMART" id="SM00479">
    <property type="entry name" value="EXOIII"/>
    <property type="match status" value="1"/>
</dbReference>
<dbReference type="GO" id="GO:0045004">
    <property type="term" value="P:DNA replication proofreading"/>
    <property type="evidence" value="ECO:0007669"/>
    <property type="project" value="TreeGrafter"/>
</dbReference>
<dbReference type="Proteomes" id="UP000595897">
    <property type="component" value="Chromosome"/>
</dbReference>
<protein>
    <recommendedName>
        <fullName evidence="2">Exonuclease domain-containing protein</fullName>
    </recommendedName>
</protein>
<keyword evidence="4" id="KW-1185">Reference proteome</keyword>
<dbReference type="PANTHER" id="PTHR30231">
    <property type="entry name" value="DNA POLYMERASE III SUBUNIT EPSILON"/>
    <property type="match status" value="1"/>
</dbReference>
<keyword evidence="1" id="KW-0378">Hydrolase</keyword>
<dbReference type="RefSeq" id="WP_271714437.1">
    <property type="nucleotide sequence ID" value="NZ_AP024169.1"/>
</dbReference>
<reference evidence="3 4" key="1">
    <citation type="submission" date="2020-11" db="EMBL/GenBank/DDBJ databases">
        <title>Draft genome sequencing of a Lachnospiraceae strain isolated from anoxic soil subjected to BSD treatment.</title>
        <authorList>
            <person name="Uek A."/>
            <person name="Tonouchi A."/>
        </authorList>
    </citation>
    <scope>NUCLEOTIDE SEQUENCE [LARGE SCALE GENOMIC DNA]</scope>
    <source>
        <strain evidence="3 4">TB5</strain>
    </source>
</reference>
<dbReference type="InterPro" id="IPR013520">
    <property type="entry name" value="Ribonucl_H"/>
</dbReference>
<keyword evidence="1" id="KW-0540">Nuclease</keyword>
<dbReference type="EMBL" id="AP024169">
    <property type="protein sequence ID" value="BCN29143.1"/>
    <property type="molecule type" value="Genomic_DNA"/>
</dbReference>
<feature type="domain" description="Exonuclease" evidence="2">
    <location>
        <begin position="4"/>
        <end position="169"/>
    </location>
</feature>
<sequence length="237" mass="27613">MTDSFVCFDIETTGLVPTKDKIIEIGALKIKDGKIVDRFQEFINPDMKIPNHITKLTGINDSMLEGTRNVSDVIKDFVNFCEDDVIIGHNIKFDYSFVKVNAKKENLNYNNKAIDTLKLAREFHSDLESKSLENMCKYYKIENQNAHRAYDDAVATTKLYFKLKENFYEKFPRSFVPLVINYKVKKDELITNAQKNYLNDLLKYHKINYSQPLTSLTKSEASKLIDRIIFEKGRIRL</sequence>
<evidence type="ECO:0000313" key="3">
    <source>
        <dbReference type="EMBL" id="BCN29143.1"/>
    </source>
</evidence>
<name>A0A7R7EI28_9FIRM</name>
<evidence type="ECO:0000259" key="2">
    <source>
        <dbReference type="SMART" id="SM00479"/>
    </source>
</evidence>
<dbReference type="Pfam" id="PF00929">
    <property type="entry name" value="RNase_T"/>
    <property type="match status" value="1"/>
</dbReference>
<accession>A0A7R7EI28</accession>
<dbReference type="Gene3D" id="3.30.420.10">
    <property type="entry name" value="Ribonuclease H-like superfamily/Ribonuclease H"/>
    <property type="match status" value="1"/>
</dbReference>
<dbReference type="InterPro" id="IPR006054">
    <property type="entry name" value="DnaQ"/>
</dbReference>
<proteinExistence type="predicted"/>
<dbReference type="FunFam" id="3.30.420.10:FF:000045">
    <property type="entry name" value="3'-5' exonuclease DinG"/>
    <property type="match status" value="1"/>
</dbReference>
<dbReference type="InterPro" id="IPR036397">
    <property type="entry name" value="RNaseH_sf"/>
</dbReference>